<dbReference type="PANTHER" id="PTHR14218:SF15">
    <property type="entry name" value="TRIPEPTIDYL-PEPTIDASE 1"/>
    <property type="match status" value="1"/>
</dbReference>
<dbReference type="Gene3D" id="2.60.40.1120">
    <property type="entry name" value="Carboxypeptidase-like, regulatory domain"/>
    <property type="match status" value="3"/>
</dbReference>
<feature type="domain" description="Peptidase S53" evidence="3">
    <location>
        <begin position="109"/>
        <end position="441"/>
    </location>
</feature>
<dbReference type="SUPFAM" id="SSF49464">
    <property type="entry name" value="Carboxypeptidase regulatory domain-like"/>
    <property type="match status" value="3"/>
</dbReference>
<dbReference type="InterPro" id="IPR008969">
    <property type="entry name" value="CarboxyPept-like_regulatory"/>
</dbReference>
<keyword evidence="5" id="KW-1185">Reference proteome</keyword>
<dbReference type="SUPFAM" id="SSF49899">
    <property type="entry name" value="Concanavalin A-like lectins/glucanases"/>
    <property type="match status" value="1"/>
</dbReference>
<dbReference type="Pfam" id="PF13620">
    <property type="entry name" value="CarboxypepD_reg"/>
    <property type="match status" value="2"/>
</dbReference>
<feature type="signal peptide" evidence="2">
    <location>
        <begin position="1"/>
        <end position="39"/>
    </location>
</feature>
<feature type="compositionally biased region" description="Low complexity" evidence="1">
    <location>
        <begin position="46"/>
        <end position="75"/>
    </location>
</feature>
<dbReference type="GO" id="GO:0008240">
    <property type="term" value="F:tripeptidyl-peptidase activity"/>
    <property type="evidence" value="ECO:0007669"/>
    <property type="project" value="TreeGrafter"/>
</dbReference>
<dbReference type="EMBL" id="FNVU01000025">
    <property type="protein sequence ID" value="SEG92145.1"/>
    <property type="molecule type" value="Genomic_DNA"/>
</dbReference>
<dbReference type="PROSITE" id="PS51695">
    <property type="entry name" value="SEDOLISIN"/>
    <property type="match status" value="1"/>
</dbReference>
<feature type="chain" id="PRO_5009296564" evidence="2">
    <location>
        <begin position="40"/>
        <end position="878"/>
    </location>
</feature>
<accession>A0A1H6E5H9</accession>
<dbReference type="RefSeq" id="WP_103890261.1">
    <property type="nucleotide sequence ID" value="NZ_FNVU01000025.1"/>
</dbReference>
<gene>
    <name evidence="4" type="ORF">SAMN05216223_12565</name>
</gene>
<dbReference type="GO" id="GO:0006508">
    <property type="term" value="P:proteolysis"/>
    <property type="evidence" value="ECO:0007669"/>
    <property type="project" value="InterPro"/>
</dbReference>
<dbReference type="NCBIfam" id="NF038128">
    <property type="entry name" value="choice_anch_J"/>
    <property type="match status" value="1"/>
</dbReference>
<dbReference type="InterPro" id="IPR030400">
    <property type="entry name" value="Sedolisin_dom"/>
</dbReference>
<keyword evidence="2" id="KW-0732">Signal</keyword>
<keyword evidence="4" id="KW-0378">Hydrolase</keyword>
<evidence type="ECO:0000313" key="4">
    <source>
        <dbReference type="EMBL" id="SEG92145.1"/>
    </source>
</evidence>
<feature type="region of interest" description="Disordered" evidence="1">
    <location>
        <begin position="37"/>
        <end position="76"/>
    </location>
</feature>
<evidence type="ECO:0000259" key="3">
    <source>
        <dbReference type="PROSITE" id="PS51695"/>
    </source>
</evidence>
<organism evidence="4 5">
    <name type="scientific">Actinacidiphila yanglinensis</name>
    <dbReference type="NCBI Taxonomy" id="310779"/>
    <lineage>
        <taxon>Bacteria</taxon>
        <taxon>Bacillati</taxon>
        <taxon>Actinomycetota</taxon>
        <taxon>Actinomycetes</taxon>
        <taxon>Kitasatosporales</taxon>
        <taxon>Streptomycetaceae</taxon>
        <taxon>Actinacidiphila</taxon>
    </lineage>
</organism>
<dbReference type="GO" id="GO:0004180">
    <property type="term" value="F:carboxypeptidase activity"/>
    <property type="evidence" value="ECO:0007669"/>
    <property type="project" value="UniProtKB-KW"/>
</dbReference>
<keyword evidence="4" id="KW-0121">Carboxypeptidase</keyword>
<sequence length="878" mass="88743">MPTPRAHTGAAVSRALRRGAAAVGLSALILLGVHPSAQAATPAPPGSVSTTAPAAATDTETDTGTGTPATGDLAPVCGAPAPGHAACFAMRDTRRGPTLRLSAGQAPAGLSPQDLQSAYALPSDGGAGQTIAIVDAYDDPSAEADLAVYRQQYGLPACTSDSGCFRKVDQRGGTSLPQTSDSWASEIALDLDMVSAAAPQAHILLVETDSDGLDALGAGVNEAVALGAKYVSNSYGRLGDFVTDQATYGAAFDHPGVAVVAATGDYGYGVSFPSDLATVTAVGGTTLTPDSGSARGWSEDVWQQGVNGPGSGCAANQPKPAFQTDTGCTGRSEADVSAVADDLAVYSTFGAYGNGWDTWGGTSAATPLITSIYALAGAPRPGSYPNAYPYATGGVGLNDITSGTNGDCAVSYLCTAGPGYDGPTGLGTPAGLAAFRYGPSGTLVGTVKDASTGEPIAKATVSDGVDIATTGADGTYSLSLPAGPASGLTVTAFGYTSSEPVTLDITADTTTTHDAALRPVPRRRVHGVVTDGSGHGWPLYARVSVEGSPEAPVWTDPVDGGYDLQLPQDAAYTLDISAVQPGYEPLARPVTVGHRTTTADAALTADPDLATAAGYALDVHASTESFDATTAAPQGWTVADAAGTGNGWEFDDPIQRGNSTGGTGAFAVVESDQGPFGPHQDTTLTSPDYDLSTAQSAQLAFRTAYISNPTQQHMSVDASADGGATWQTLWTNPKSSDSQDHLSVQVPLGDLAGRSSVRLRFHFQADWGYFWAIDDVGVTGRTLAPTPGGLVVGTVKDTAGHGVTGATVADASAPGTGVLSAATPQDPGVGDGLYTLFVPSPGRHALSVTAPGYRTATRQVTVHADRVTHRNVTLARST</sequence>
<dbReference type="OrthoDB" id="9813435at2"/>
<dbReference type="PANTHER" id="PTHR14218">
    <property type="entry name" value="PROTEASE S8 TRIPEPTIDYL PEPTIDASE I CLN2"/>
    <property type="match status" value="1"/>
</dbReference>
<proteinExistence type="predicted"/>
<dbReference type="Gene3D" id="3.40.50.200">
    <property type="entry name" value="Peptidase S8/S53 domain"/>
    <property type="match status" value="1"/>
</dbReference>
<dbReference type="InterPro" id="IPR013320">
    <property type="entry name" value="ConA-like_dom_sf"/>
</dbReference>
<evidence type="ECO:0000313" key="5">
    <source>
        <dbReference type="Proteomes" id="UP000236754"/>
    </source>
</evidence>
<protein>
    <submittedName>
        <fullName evidence="4">Carboxypeptidase regulatory-like domain-containing protein</fullName>
    </submittedName>
</protein>
<dbReference type="Gene3D" id="2.60.120.200">
    <property type="match status" value="1"/>
</dbReference>
<evidence type="ECO:0000256" key="2">
    <source>
        <dbReference type="SAM" id="SignalP"/>
    </source>
</evidence>
<reference evidence="4 5" key="1">
    <citation type="submission" date="2016-10" db="EMBL/GenBank/DDBJ databases">
        <authorList>
            <person name="de Groot N.N."/>
        </authorList>
    </citation>
    <scope>NUCLEOTIDE SEQUENCE [LARGE SCALE GENOMIC DNA]</scope>
    <source>
        <strain evidence="4 5">CGMCC 4.2023</strain>
    </source>
</reference>
<dbReference type="GO" id="GO:0004252">
    <property type="term" value="F:serine-type endopeptidase activity"/>
    <property type="evidence" value="ECO:0007669"/>
    <property type="project" value="InterPro"/>
</dbReference>
<dbReference type="InterPro" id="IPR036852">
    <property type="entry name" value="Peptidase_S8/S53_dom_sf"/>
</dbReference>
<evidence type="ECO:0000256" key="1">
    <source>
        <dbReference type="SAM" id="MobiDB-lite"/>
    </source>
</evidence>
<dbReference type="SUPFAM" id="SSF52743">
    <property type="entry name" value="Subtilisin-like"/>
    <property type="match status" value="1"/>
</dbReference>
<name>A0A1H6E5H9_9ACTN</name>
<dbReference type="AlphaFoldDB" id="A0A1H6E5H9"/>
<dbReference type="Proteomes" id="UP000236754">
    <property type="component" value="Unassembled WGS sequence"/>
</dbReference>
<keyword evidence="4" id="KW-0645">Protease</keyword>
<dbReference type="InterPro" id="IPR050819">
    <property type="entry name" value="Tripeptidyl-peptidase_I"/>
</dbReference>